<gene>
    <name evidence="1" type="ORF">E8K88_14600</name>
</gene>
<dbReference type="InterPro" id="IPR011990">
    <property type="entry name" value="TPR-like_helical_dom_sf"/>
</dbReference>
<dbReference type="OrthoDB" id="8912591at2"/>
<evidence type="ECO:0000313" key="1">
    <source>
        <dbReference type="EMBL" id="THJ31542.1"/>
    </source>
</evidence>
<organism evidence="1 2">
    <name type="scientific">Lampropedia aestuarii</name>
    <dbReference type="NCBI Taxonomy" id="2562762"/>
    <lineage>
        <taxon>Bacteria</taxon>
        <taxon>Pseudomonadati</taxon>
        <taxon>Pseudomonadota</taxon>
        <taxon>Betaproteobacteria</taxon>
        <taxon>Burkholderiales</taxon>
        <taxon>Comamonadaceae</taxon>
        <taxon>Lampropedia</taxon>
    </lineage>
</organism>
<name>A0A4V3YWK1_9BURK</name>
<evidence type="ECO:0000313" key="2">
    <source>
        <dbReference type="Proteomes" id="UP000306236"/>
    </source>
</evidence>
<dbReference type="Proteomes" id="UP000306236">
    <property type="component" value="Unassembled WGS sequence"/>
</dbReference>
<keyword evidence="2" id="KW-1185">Reference proteome</keyword>
<accession>A0A4V3YWK1</accession>
<sequence length="167" mass="17517">MHTLFASGQVEAIATPESVQGIDGLLANDVQMLTQIGFIAAGRGDTRQSSAIFAGLQALRPLRAFAWVGEATAWLNAGKPSEAVRCLGRFEGPPGQERDMVQAFLGLAMQFDGQGQASLRVLKAVAFQPVDPATEGMLLARQILGGHTLEDLNTPTPGAAGTFAKTP</sequence>
<dbReference type="RefSeq" id="WP_136407414.1">
    <property type="nucleotide sequence ID" value="NZ_SSWX01000022.1"/>
</dbReference>
<comment type="caution">
    <text evidence="1">The sequence shown here is derived from an EMBL/GenBank/DDBJ whole genome shotgun (WGS) entry which is preliminary data.</text>
</comment>
<reference evidence="1 2" key="1">
    <citation type="submission" date="2019-04" db="EMBL/GenBank/DDBJ databases">
        <title>Lampropedia sp YIM MLB12 draf genome.</title>
        <authorList>
            <person name="Wang Y.-X."/>
        </authorList>
    </citation>
    <scope>NUCLEOTIDE SEQUENCE [LARGE SCALE GENOMIC DNA]</scope>
    <source>
        <strain evidence="1 2">YIM MLB12</strain>
    </source>
</reference>
<dbReference type="SUPFAM" id="SSF48452">
    <property type="entry name" value="TPR-like"/>
    <property type="match status" value="1"/>
</dbReference>
<evidence type="ECO:0008006" key="3">
    <source>
        <dbReference type="Google" id="ProtNLM"/>
    </source>
</evidence>
<dbReference type="AlphaFoldDB" id="A0A4V3YWK1"/>
<proteinExistence type="predicted"/>
<protein>
    <recommendedName>
        <fullName evidence="3">Tetratricopeptide repeat protein</fullName>
    </recommendedName>
</protein>
<dbReference type="EMBL" id="SSWX01000022">
    <property type="protein sequence ID" value="THJ31542.1"/>
    <property type="molecule type" value="Genomic_DNA"/>
</dbReference>